<comment type="catalytic activity">
    <reaction evidence="8">
        <text>L-seryl-[protein] + ATP = O-phospho-L-seryl-[protein] + ADP + H(+)</text>
        <dbReference type="Rhea" id="RHEA:17989"/>
        <dbReference type="Rhea" id="RHEA-COMP:9863"/>
        <dbReference type="Rhea" id="RHEA-COMP:11604"/>
        <dbReference type="ChEBI" id="CHEBI:15378"/>
        <dbReference type="ChEBI" id="CHEBI:29999"/>
        <dbReference type="ChEBI" id="CHEBI:30616"/>
        <dbReference type="ChEBI" id="CHEBI:83421"/>
        <dbReference type="ChEBI" id="CHEBI:456216"/>
        <dbReference type="EC" id="2.7.12.1"/>
    </reaction>
</comment>
<comment type="catalytic activity">
    <reaction evidence="9">
        <text>L-threonyl-[protein] + ATP = O-phospho-L-threonyl-[protein] + ADP + H(+)</text>
        <dbReference type="Rhea" id="RHEA:46608"/>
        <dbReference type="Rhea" id="RHEA-COMP:11060"/>
        <dbReference type="Rhea" id="RHEA-COMP:11605"/>
        <dbReference type="ChEBI" id="CHEBI:15378"/>
        <dbReference type="ChEBI" id="CHEBI:30013"/>
        <dbReference type="ChEBI" id="CHEBI:30616"/>
        <dbReference type="ChEBI" id="CHEBI:61977"/>
        <dbReference type="ChEBI" id="CHEBI:456216"/>
        <dbReference type="EC" id="2.7.12.1"/>
    </reaction>
</comment>
<dbReference type="GO" id="GO:0004674">
    <property type="term" value="F:protein serine/threonine kinase activity"/>
    <property type="evidence" value="ECO:0007669"/>
    <property type="project" value="UniProtKB-KW"/>
</dbReference>
<dbReference type="FunFam" id="1.10.510.10:FF:000308">
    <property type="entry name" value="Dual specificity protein kinase TTK"/>
    <property type="match status" value="1"/>
</dbReference>
<dbReference type="Proteomes" id="UP001295444">
    <property type="component" value="Chromosome 02"/>
</dbReference>
<dbReference type="InterPro" id="IPR011990">
    <property type="entry name" value="TPR-like_helical_dom_sf"/>
</dbReference>
<feature type="binding site" evidence="12">
    <location>
        <position position="573"/>
    </location>
    <ligand>
        <name>ATP</name>
        <dbReference type="ChEBI" id="CHEBI:30616"/>
    </ligand>
</feature>
<dbReference type="EMBL" id="OW240913">
    <property type="protein sequence ID" value="CAH2249092.1"/>
    <property type="molecule type" value="Genomic_DNA"/>
</dbReference>
<dbReference type="InterPro" id="IPR011009">
    <property type="entry name" value="Kinase-like_dom_sf"/>
</dbReference>
<evidence type="ECO:0000256" key="9">
    <source>
        <dbReference type="ARBA" id="ARBA00049308"/>
    </source>
</evidence>
<dbReference type="GO" id="GO:0004712">
    <property type="term" value="F:protein serine/threonine/tyrosine kinase activity"/>
    <property type="evidence" value="ECO:0007669"/>
    <property type="project" value="UniProtKB-EC"/>
</dbReference>
<dbReference type="CDD" id="cd14131">
    <property type="entry name" value="PKc_Mps1"/>
    <property type="match status" value="1"/>
</dbReference>
<evidence type="ECO:0000256" key="2">
    <source>
        <dbReference type="ARBA" id="ARBA00022527"/>
    </source>
</evidence>
<evidence type="ECO:0000313" key="14">
    <source>
        <dbReference type="EMBL" id="CAH2249092.1"/>
    </source>
</evidence>
<protein>
    <recommendedName>
        <fullName evidence="11">Dual specificity protein kinase TTK</fullName>
        <ecNumber evidence="1">2.7.12.1</ecNumber>
    </recommendedName>
</protein>
<dbReference type="GO" id="GO:0000776">
    <property type="term" value="C:kinetochore"/>
    <property type="evidence" value="ECO:0007669"/>
    <property type="project" value="TreeGrafter"/>
</dbReference>
<name>A0AAD1RDW6_PELCU</name>
<reference evidence="14" key="1">
    <citation type="submission" date="2022-03" db="EMBL/GenBank/DDBJ databases">
        <authorList>
            <person name="Alioto T."/>
            <person name="Alioto T."/>
            <person name="Gomez Garrido J."/>
        </authorList>
    </citation>
    <scope>NUCLEOTIDE SEQUENCE</scope>
</reference>
<dbReference type="PROSITE" id="PS50011">
    <property type="entry name" value="PROTEIN_KINASE_DOM"/>
    <property type="match status" value="1"/>
</dbReference>
<dbReference type="AlphaFoldDB" id="A0AAD1RDW6"/>
<evidence type="ECO:0000259" key="13">
    <source>
        <dbReference type="PROSITE" id="PS50011"/>
    </source>
</evidence>
<dbReference type="GO" id="GO:0034501">
    <property type="term" value="P:protein localization to kinetochore"/>
    <property type="evidence" value="ECO:0007669"/>
    <property type="project" value="TreeGrafter"/>
</dbReference>
<evidence type="ECO:0000256" key="5">
    <source>
        <dbReference type="ARBA" id="ARBA00022777"/>
    </source>
</evidence>
<keyword evidence="4 12" id="KW-0547">Nucleotide-binding</keyword>
<sequence length="876" mass="99325">MAAETPAERYLIKMDDEDISERKLKIASILDRVKSFKTKYGTEDNLTDELTFSKSSADTTEHTGIFNHLLTLKAPEEWLRFLVKMENSGLPQTDRMLLNKLIENYSRAVGALPAEKHSHNESYAQILVRFAELKALIDPEEAREQFQLARLNCKKFAFVHTGFAQFELAEGNSKKSKQILQRGMDCGAIPTEMLELAMKNLRLKKSQLISEEDKENLSEFSSQSSQDSGYQSCIIQNTQRIKSDSSAEISLKMRSYYGDRFSSPEECDESGRKPLVNMPNKTCPFGRVPIHLVTSPDSPSKQEASPVVKKHTFDSMRVPILPSLSKTKYVGEDDALNSLNKLTNNNSPPYVQPPKEYSLEMKTSSSLILNRNDSNLTVKRKEELTDDTISQFISQEDKQAEPYTIPKLNRKQSDPFKPGGVESEWKWKVPETPSDIFQHEGKRMSIEPGLARRVSPLGLALKKHDPVFVCATPVSKPQDDYMNCFRTPVVKNSLPPMPPLSTPCNNPSSYQQPQTPANAFLPPACYPVSTPLASNDYIVVKGRPYTVLKQIGTGGSSKVFQVMDEKKHLYAIKYVNLHEADQQTIESYQNEISHLNRLQQHCDKIIRLYDYEITQQHIYMVMECGNIDLNSWLRKKKTIDPWERKSYWKNMLEAVHTIHQHGIVHSDLKPANFIIVDGMLKLIDFGIANQIQPDVTSIVKDSQVGTINYMPPEAIKDTTSYGENGRPRSKISPKGDVWSLGCILYCMTYGKTPFQHITNQITKLHAILDPGYEIEIPDIQERDLQDVLRKCLLRNPKERISVAELLVHPYVQLPDEKVQKGANEEMKRILGELIGLNSPNSISRAARQLYDQCNSGTGLDISAFGKQANQNTWTMK</sequence>
<dbReference type="Pfam" id="PF00069">
    <property type="entry name" value="Pkinase"/>
    <property type="match status" value="1"/>
</dbReference>
<accession>A0AAD1RDW6</accession>
<dbReference type="PANTHER" id="PTHR22974">
    <property type="entry name" value="MIXED LINEAGE PROTEIN KINASE"/>
    <property type="match status" value="1"/>
</dbReference>
<organism evidence="14 15">
    <name type="scientific">Pelobates cultripes</name>
    <name type="common">Western spadefoot toad</name>
    <dbReference type="NCBI Taxonomy" id="61616"/>
    <lineage>
        <taxon>Eukaryota</taxon>
        <taxon>Metazoa</taxon>
        <taxon>Chordata</taxon>
        <taxon>Craniata</taxon>
        <taxon>Vertebrata</taxon>
        <taxon>Euteleostomi</taxon>
        <taxon>Amphibia</taxon>
        <taxon>Batrachia</taxon>
        <taxon>Anura</taxon>
        <taxon>Pelobatoidea</taxon>
        <taxon>Pelobatidae</taxon>
        <taxon>Pelobates</taxon>
    </lineage>
</organism>
<dbReference type="FunFam" id="1.25.40.10:FF:000101">
    <property type="entry name" value="Dual specificity protein kinase TTK"/>
    <property type="match status" value="1"/>
</dbReference>
<dbReference type="GO" id="GO:0005524">
    <property type="term" value="F:ATP binding"/>
    <property type="evidence" value="ECO:0007669"/>
    <property type="project" value="UniProtKB-UniRule"/>
</dbReference>
<dbReference type="GO" id="GO:0000280">
    <property type="term" value="P:nuclear division"/>
    <property type="evidence" value="ECO:0007669"/>
    <property type="project" value="UniProtKB-ARBA"/>
</dbReference>
<comment type="catalytic activity">
    <reaction evidence="10">
        <text>L-tyrosyl-[protein] + ATP = O-phospho-L-tyrosyl-[protein] + ADP + H(+)</text>
        <dbReference type="Rhea" id="RHEA:10596"/>
        <dbReference type="Rhea" id="RHEA-COMP:10136"/>
        <dbReference type="Rhea" id="RHEA-COMP:20101"/>
        <dbReference type="ChEBI" id="CHEBI:15378"/>
        <dbReference type="ChEBI" id="CHEBI:30616"/>
        <dbReference type="ChEBI" id="CHEBI:46858"/>
        <dbReference type="ChEBI" id="CHEBI:61978"/>
        <dbReference type="ChEBI" id="CHEBI:456216"/>
        <dbReference type="EC" id="2.7.12.1"/>
    </reaction>
</comment>
<dbReference type="InterPro" id="IPR008271">
    <property type="entry name" value="Ser/Thr_kinase_AS"/>
</dbReference>
<dbReference type="SUPFAM" id="SSF56112">
    <property type="entry name" value="Protein kinase-like (PK-like)"/>
    <property type="match status" value="1"/>
</dbReference>
<evidence type="ECO:0000256" key="12">
    <source>
        <dbReference type="PROSITE-ProRule" id="PRU10141"/>
    </source>
</evidence>
<evidence type="ECO:0000313" key="15">
    <source>
        <dbReference type="Proteomes" id="UP001295444"/>
    </source>
</evidence>
<dbReference type="GO" id="GO:0098813">
    <property type="term" value="P:nuclear chromosome segregation"/>
    <property type="evidence" value="ECO:0007669"/>
    <property type="project" value="UniProtKB-ARBA"/>
</dbReference>
<gene>
    <name evidence="14" type="ORF">PECUL_23A046775</name>
</gene>
<dbReference type="EC" id="2.7.12.1" evidence="1"/>
<dbReference type="Gene3D" id="1.25.40.10">
    <property type="entry name" value="Tetratricopeptide repeat domain"/>
    <property type="match status" value="1"/>
</dbReference>
<dbReference type="FunFam" id="3.30.200.20:FF:000131">
    <property type="entry name" value="Dual specificity protein kinase TTK"/>
    <property type="match status" value="1"/>
</dbReference>
<dbReference type="GO" id="GO:0004713">
    <property type="term" value="F:protein tyrosine kinase activity"/>
    <property type="evidence" value="ECO:0007669"/>
    <property type="project" value="UniProtKB-KW"/>
</dbReference>
<evidence type="ECO:0000256" key="1">
    <source>
        <dbReference type="ARBA" id="ARBA00013203"/>
    </source>
</evidence>
<feature type="domain" description="Protein kinase" evidence="13">
    <location>
        <begin position="545"/>
        <end position="811"/>
    </location>
</feature>
<evidence type="ECO:0000256" key="8">
    <source>
        <dbReference type="ARBA" id="ARBA00049003"/>
    </source>
</evidence>
<keyword evidence="15" id="KW-1185">Reference proteome</keyword>
<dbReference type="PROSITE" id="PS00108">
    <property type="entry name" value="PROTEIN_KINASE_ST"/>
    <property type="match status" value="1"/>
</dbReference>
<evidence type="ECO:0000256" key="7">
    <source>
        <dbReference type="ARBA" id="ARBA00023137"/>
    </source>
</evidence>
<keyword evidence="2" id="KW-0723">Serine/threonine-protein kinase</keyword>
<dbReference type="PANTHER" id="PTHR22974:SF21">
    <property type="entry name" value="DUAL SPECIFICITY PROTEIN KINASE TTK"/>
    <property type="match status" value="1"/>
</dbReference>
<keyword evidence="7" id="KW-0829">Tyrosine-protein kinase</keyword>
<dbReference type="GO" id="GO:0005634">
    <property type="term" value="C:nucleus"/>
    <property type="evidence" value="ECO:0007669"/>
    <property type="project" value="TreeGrafter"/>
</dbReference>
<keyword evidence="6 12" id="KW-0067">ATP-binding</keyword>
<dbReference type="PROSITE" id="PS00107">
    <property type="entry name" value="PROTEIN_KINASE_ATP"/>
    <property type="match status" value="1"/>
</dbReference>
<dbReference type="SMART" id="SM00220">
    <property type="entry name" value="S_TKc"/>
    <property type="match status" value="1"/>
</dbReference>
<evidence type="ECO:0000256" key="6">
    <source>
        <dbReference type="ARBA" id="ARBA00022840"/>
    </source>
</evidence>
<dbReference type="Gene3D" id="1.10.510.10">
    <property type="entry name" value="Transferase(Phosphotransferase) domain 1"/>
    <property type="match status" value="1"/>
</dbReference>
<proteinExistence type="predicted"/>
<dbReference type="Gene3D" id="3.30.200.20">
    <property type="entry name" value="Phosphorylase Kinase, domain 1"/>
    <property type="match status" value="1"/>
</dbReference>
<evidence type="ECO:0000256" key="10">
    <source>
        <dbReference type="ARBA" id="ARBA00051680"/>
    </source>
</evidence>
<dbReference type="InterPro" id="IPR027084">
    <property type="entry name" value="Mps1_cat"/>
</dbReference>
<keyword evidence="3" id="KW-0808">Transferase</keyword>
<dbReference type="InterPro" id="IPR000719">
    <property type="entry name" value="Prot_kinase_dom"/>
</dbReference>
<dbReference type="InterPro" id="IPR017441">
    <property type="entry name" value="Protein_kinase_ATP_BS"/>
</dbReference>
<evidence type="ECO:0000256" key="4">
    <source>
        <dbReference type="ARBA" id="ARBA00022741"/>
    </source>
</evidence>
<dbReference type="GO" id="GO:0033316">
    <property type="term" value="P:meiotic spindle assembly checkpoint signaling"/>
    <property type="evidence" value="ECO:0007669"/>
    <property type="project" value="TreeGrafter"/>
</dbReference>
<evidence type="ECO:0000256" key="11">
    <source>
        <dbReference type="ARBA" id="ARBA00074660"/>
    </source>
</evidence>
<evidence type="ECO:0000256" key="3">
    <source>
        <dbReference type="ARBA" id="ARBA00022679"/>
    </source>
</evidence>
<dbReference type="GO" id="GO:0007094">
    <property type="term" value="P:mitotic spindle assembly checkpoint signaling"/>
    <property type="evidence" value="ECO:0007669"/>
    <property type="project" value="TreeGrafter"/>
</dbReference>
<keyword evidence="5 14" id="KW-0418">Kinase</keyword>